<evidence type="ECO:0000259" key="1">
    <source>
        <dbReference type="Pfam" id="PF06054"/>
    </source>
</evidence>
<proteinExistence type="predicted"/>
<geneLocation type="plasmid" evidence="2 3">
    <name>pAb134-03</name>
</geneLocation>
<dbReference type="RefSeq" id="WP_197432751.1">
    <property type="nucleotide sequence ID" value="NZ_CP074129.1"/>
</dbReference>
<dbReference type="Proteomes" id="UP000680706">
    <property type="component" value="Plasmid pAb134-03"/>
</dbReference>
<sequence>MPLHAKWKSDKLLAFAMSEDEWIALKRNPERVYLKMPCCGCRAIPKTSKLGTQYFSHWKKGECTSAPETAEHLALKTIVAKAAQGQGWNVTTERKGETPSGEAWVADVYCTKGKVKIAFEIQWSRQSEDECNRRTEKYKESGVRCAWFTKGSKPSGYAINYVRDLYDLPLFEVTAQGASFKVVRYGVDIADFVSGMLDGELKFLPKQGQDLLVQPRIQQDKCWKCEQSTGVVIGVNYFSADKDYLGGSSFEHEAGFIRKNYSNETLLRFGVGSIKDRYSKTVEHYYLSNGCINCGAIYGNHFLQIEFLHSEYDQPFEYIEVEELTACQQYDLHTHSLEPSWFFRGEKGT</sequence>
<feature type="domain" description="Competence protein CoiA nuclease-like" evidence="1">
    <location>
        <begin position="68"/>
        <end position="151"/>
    </location>
</feature>
<gene>
    <name evidence="2" type="ORF">KGB56_25875</name>
</gene>
<evidence type="ECO:0000313" key="2">
    <source>
        <dbReference type="EMBL" id="QUS59046.1"/>
    </source>
</evidence>
<name>A0ABX8AZD9_9HYPH</name>
<dbReference type="Pfam" id="PF06054">
    <property type="entry name" value="CoiA_nuc"/>
    <property type="match status" value="1"/>
</dbReference>
<dbReference type="InterPro" id="IPR010330">
    <property type="entry name" value="CoiA_nuc"/>
</dbReference>
<keyword evidence="2" id="KW-0614">Plasmid</keyword>
<dbReference type="EMBL" id="CP074129">
    <property type="protein sequence ID" value="QUS59046.1"/>
    <property type="molecule type" value="Genomic_DNA"/>
</dbReference>
<keyword evidence="3" id="KW-1185">Reference proteome</keyword>
<reference evidence="2 3" key="1">
    <citation type="journal article" date="2021" name="Angew. Chem. Int. Ed. Engl.">
        <title>A novel family of nonribosomal peptides modulate collective behavior in Pseudovibrio bacteria isolated from marine sponges.</title>
        <authorList>
            <person name="Ioca L.P."/>
            <person name="Dai Y."/>
            <person name="Kunakom S."/>
            <person name="Diaz-Espinosa J."/>
            <person name="Krunic A."/>
            <person name="Crnkovic C.M."/>
            <person name="Orjala J."/>
            <person name="Sanchez L.M."/>
            <person name="Ferreira A.G."/>
            <person name="Berlinck R.G.S."/>
            <person name="Eustaquio A.S."/>
        </authorList>
    </citation>
    <scope>NUCLEOTIDE SEQUENCE [LARGE SCALE GENOMIC DNA]</scope>
    <source>
        <strain evidence="2 3">Ab134</strain>
        <plasmid evidence="2 3">pAb134-03</plasmid>
    </source>
</reference>
<organism evidence="2 3">
    <name type="scientific">Pseudovibrio brasiliensis</name>
    <dbReference type="NCBI Taxonomy" id="1898042"/>
    <lineage>
        <taxon>Bacteria</taxon>
        <taxon>Pseudomonadati</taxon>
        <taxon>Pseudomonadota</taxon>
        <taxon>Alphaproteobacteria</taxon>
        <taxon>Hyphomicrobiales</taxon>
        <taxon>Stappiaceae</taxon>
        <taxon>Pseudovibrio</taxon>
    </lineage>
</organism>
<evidence type="ECO:0000313" key="3">
    <source>
        <dbReference type="Proteomes" id="UP000680706"/>
    </source>
</evidence>
<protein>
    <recommendedName>
        <fullName evidence="1">Competence protein CoiA nuclease-like domain-containing protein</fullName>
    </recommendedName>
</protein>
<accession>A0ABX8AZD9</accession>